<sequence length="134" mass="15484">LQANLEGIKDLFWEYLAWANMRLNQEYSISLEIKSILEQDMEKIDVFMCPHSRLLLAKDGDFYVGIVCIRKIAQDVGEIKRMYVRPKLRGSGIGRLLLETAIIESRDIGYSKIRLDSTRFMTTAHALYKSAGFY</sequence>
<feature type="domain" description="N-acetyltransferase" evidence="1">
    <location>
        <begin position="1"/>
        <end position="134"/>
    </location>
</feature>
<dbReference type="EMBL" id="UINC01152723">
    <property type="protein sequence ID" value="SVD47054.1"/>
    <property type="molecule type" value="Genomic_DNA"/>
</dbReference>
<evidence type="ECO:0000313" key="2">
    <source>
        <dbReference type="EMBL" id="SVD47054.1"/>
    </source>
</evidence>
<gene>
    <name evidence="2" type="ORF">METZ01_LOCUS399908</name>
</gene>
<dbReference type="SUPFAM" id="SSF55729">
    <property type="entry name" value="Acyl-CoA N-acyltransferases (Nat)"/>
    <property type="match status" value="1"/>
</dbReference>
<dbReference type="Gene3D" id="3.40.630.30">
    <property type="match status" value="1"/>
</dbReference>
<dbReference type="InterPro" id="IPR052777">
    <property type="entry name" value="Acetyltransferase_Enz"/>
</dbReference>
<dbReference type="GO" id="GO:0016747">
    <property type="term" value="F:acyltransferase activity, transferring groups other than amino-acyl groups"/>
    <property type="evidence" value="ECO:0007669"/>
    <property type="project" value="InterPro"/>
</dbReference>
<dbReference type="PROSITE" id="PS51186">
    <property type="entry name" value="GNAT"/>
    <property type="match status" value="1"/>
</dbReference>
<name>A0A382VKS3_9ZZZZ</name>
<feature type="non-terminal residue" evidence="2">
    <location>
        <position position="134"/>
    </location>
</feature>
<evidence type="ECO:0000259" key="1">
    <source>
        <dbReference type="PROSITE" id="PS51186"/>
    </source>
</evidence>
<reference evidence="2" key="1">
    <citation type="submission" date="2018-05" db="EMBL/GenBank/DDBJ databases">
        <authorList>
            <person name="Lanie J.A."/>
            <person name="Ng W.-L."/>
            <person name="Kazmierczak K.M."/>
            <person name="Andrzejewski T.M."/>
            <person name="Davidsen T.M."/>
            <person name="Wayne K.J."/>
            <person name="Tettelin H."/>
            <person name="Glass J.I."/>
            <person name="Rusch D."/>
            <person name="Podicherti R."/>
            <person name="Tsui H.-C.T."/>
            <person name="Winkler M.E."/>
        </authorList>
    </citation>
    <scope>NUCLEOTIDE SEQUENCE</scope>
</reference>
<accession>A0A382VKS3</accession>
<dbReference type="PANTHER" id="PTHR43305:SF1">
    <property type="entry name" value="FAMILY N-ACETYLTRANSFERASE, PUTATIVE (AFU_ORTHOLOGUE AFUA_2G01380)-RELATED"/>
    <property type="match status" value="1"/>
</dbReference>
<dbReference type="Pfam" id="PF00583">
    <property type="entry name" value="Acetyltransf_1"/>
    <property type="match status" value="1"/>
</dbReference>
<protein>
    <recommendedName>
        <fullName evidence="1">N-acetyltransferase domain-containing protein</fullName>
    </recommendedName>
</protein>
<dbReference type="InterPro" id="IPR016181">
    <property type="entry name" value="Acyl_CoA_acyltransferase"/>
</dbReference>
<dbReference type="AlphaFoldDB" id="A0A382VKS3"/>
<dbReference type="InterPro" id="IPR000182">
    <property type="entry name" value="GNAT_dom"/>
</dbReference>
<proteinExistence type="predicted"/>
<dbReference type="CDD" id="cd04301">
    <property type="entry name" value="NAT_SF"/>
    <property type="match status" value="1"/>
</dbReference>
<feature type="non-terminal residue" evidence="2">
    <location>
        <position position="1"/>
    </location>
</feature>
<dbReference type="PANTHER" id="PTHR43305">
    <property type="entry name" value="FAMILY N-ACETYLTRANSFERASE, PUTATIVE (AFU_ORTHOLOGUE AFUA_2G01380)-RELATED"/>
    <property type="match status" value="1"/>
</dbReference>
<organism evidence="2">
    <name type="scientific">marine metagenome</name>
    <dbReference type="NCBI Taxonomy" id="408172"/>
    <lineage>
        <taxon>unclassified sequences</taxon>
        <taxon>metagenomes</taxon>
        <taxon>ecological metagenomes</taxon>
    </lineage>
</organism>